<evidence type="ECO:0000256" key="1">
    <source>
        <dbReference type="SAM" id="SignalP"/>
    </source>
</evidence>
<dbReference type="RefSeq" id="WP_008047652.1">
    <property type="nucleotide sequence ID" value="NZ_CH724154.1"/>
</dbReference>
<organism evidence="3 4">
    <name type="scientific">Reinekea blandensis MED297</name>
    <dbReference type="NCBI Taxonomy" id="314283"/>
    <lineage>
        <taxon>Bacteria</taxon>
        <taxon>Pseudomonadati</taxon>
        <taxon>Pseudomonadota</taxon>
        <taxon>Gammaproteobacteria</taxon>
        <taxon>Oceanospirillales</taxon>
        <taxon>Saccharospirillaceae</taxon>
        <taxon>Reinekea</taxon>
    </lineage>
</organism>
<comment type="caution">
    <text evidence="3">The sequence shown here is derived from an EMBL/GenBank/DDBJ whole genome shotgun (WGS) entry which is preliminary data.</text>
</comment>
<sequence>MTALRFFANLIPVLVLAACTSHPPSVEDDQADHWVGRYQGTLTCPDCANTLSEIQLYPEGSKSGQGPVRLTEQDVTGSLSVSVGEYQWARNNQTIELEFADRDDIELLVSAQQLLPANQDAEPTVSVPGTPTQLTQLSGFSRLTGELMPLNWTITHLNGQPLEAVPSEQPPFLHFESTQIVSGFAGCNSIRGRLLVSGNRLQIESLVSTRKACLPMTQESDVLDALNRVHRFRLQTQDTLLLFDDAGSLLLSLTASR</sequence>
<gene>
    <name evidence="3" type="ORF">MED297_04022</name>
</gene>
<name>A4BG09_9GAMM</name>
<dbReference type="Proteomes" id="UP000005953">
    <property type="component" value="Unassembled WGS sequence"/>
</dbReference>
<feature type="chain" id="PRO_5002666662" description="DUF306 domain-containing protein" evidence="1">
    <location>
        <begin position="18"/>
        <end position="257"/>
    </location>
</feature>
<reference evidence="3 4" key="1">
    <citation type="submission" date="2006-02" db="EMBL/GenBank/DDBJ databases">
        <authorList>
            <person name="Pinhassi J."/>
            <person name="Pedros-Alio C."/>
            <person name="Ferriera S."/>
            <person name="Johnson J."/>
            <person name="Kravitz S."/>
            <person name="Halpern A."/>
            <person name="Remington K."/>
            <person name="Beeson K."/>
            <person name="Tran B."/>
            <person name="Rogers Y.-H."/>
            <person name="Friedman R."/>
            <person name="Venter J.C."/>
        </authorList>
    </citation>
    <scope>NUCLEOTIDE SEQUENCE [LARGE SCALE GENOMIC DNA]</scope>
    <source>
        <strain evidence="3 4">MED297</strain>
    </source>
</reference>
<dbReference type="EMBL" id="AAOE01000014">
    <property type="protein sequence ID" value="EAR09027.1"/>
    <property type="molecule type" value="Genomic_DNA"/>
</dbReference>
<dbReference type="Pfam" id="PF03724">
    <property type="entry name" value="META"/>
    <property type="match status" value="1"/>
</dbReference>
<evidence type="ECO:0000259" key="2">
    <source>
        <dbReference type="Pfam" id="PF03724"/>
    </source>
</evidence>
<protein>
    <recommendedName>
        <fullName evidence="2">DUF306 domain-containing protein</fullName>
    </recommendedName>
</protein>
<dbReference type="STRING" id="314283.MED297_04022"/>
<dbReference type="InterPro" id="IPR038670">
    <property type="entry name" value="HslJ-like_sf"/>
</dbReference>
<dbReference type="PANTHER" id="PTHR35535:SF1">
    <property type="entry name" value="HEAT SHOCK PROTEIN HSLJ"/>
    <property type="match status" value="1"/>
</dbReference>
<dbReference type="PANTHER" id="PTHR35535">
    <property type="entry name" value="HEAT SHOCK PROTEIN HSLJ"/>
    <property type="match status" value="1"/>
</dbReference>
<accession>A4BG09</accession>
<keyword evidence="4" id="KW-1185">Reference proteome</keyword>
<dbReference type="HOGENOM" id="CLU_1081302_0_0_6"/>
<dbReference type="AlphaFoldDB" id="A4BG09"/>
<keyword evidence="1" id="KW-0732">Signal</keyword>
<evidence type="ECO:0000313" key="4">
    <source>
        <dbReference type="Proteomes" id="UP000005953"/>
    </source>
</evidence>
<feature type="signal peptide" evidence="1">
    <location>
        <begin position="1"/>
        <end position="17"/>
    </location>
</feature>
<dbReference type="InterPro" id="IPR005184">
    <property type="entry name" value="DUF306_Meta_HslJ"/>
</dbReference>
<feature type="domain" description="DUF306" evidence="2">
    <location>
        <begin position="151"/>
        <end position="251"/>
    </location>
</feature>
<dbReference type="Gene3D" id="2.40.128.270">
    <property type="match status" value="1"/>
</dbReference>
<dbReference type="InterPro" id="IPR053147">
    <property type="entry name" value="Hsp_HslJ-like"/>
</dbReference>
<dbReference type="OrthoDB" id="5348860at2"/>
<dbReference type="Gene3D" id="2.40.128.640">
    <property type="match status" value="1"/>
</dbReference>
<evidence type="ECO:0000313" key="3">
    <source>
        <dbReference type="EMBL" id="EAR09027.1"/>
    </source>
</evidence>
<proteinExistence type="predicted"/>
<dbReference type="PROSITE" id="PS51257">
    <property type="entry name" value="PROKAR_LIPOPROTEIN"/>
    <property type="match status" value="1"/>
</dbReference>